<proteinExistence type="predicted"/>
<dbReference type="HOGENOM" id="CLU_017945_2_2_1"/>
<dbReference type="Gramene" id="PNT64106">
    <property type="protein sequence ID" value="PNT64106"/>
    <property type="gene ID" value="BRADI_4g24515v3"/>
</dbReference>
<dbReference type="GeneID" id="104585054"/>
<protein>
    <recommendedName>
        <fullName evidence="4">F-box domain-containing protein</fullName>
    </recommendedName>
</protein>
<organism evidence="2">
    <name type="scientific">Brachypodium distachyon</name>
    <name type="common">Purple false brome</name>
    <name type="synonym">Trachynia distachya</name>
    <dbReference type="NCBI Taxonomy" id="15368"/>
    <lineage>
        <taxon>Eukaryota</taxon>
        <taxon>Viridiplantae</taxon>
        <taxon>Streptophyta</taxon>
        <taxon>Embryophyta</taxon>
        <taxon>Tracheophyta</taxon>
        <taxon>Spermatophyta</taxon>
        <taxon>Magnoliopsida</taxon>
        <taxon>Liliopsida</taxon>
        <taxon>Poales</taxon>
        <taxon>Poaceae</taxon>
        <taxon>BOP clade</taxon>
        <taxon>Pooideae</taxon>
        <taxon>Stipodae</taxon>
        <taxon>Brachypodieae</taxon>
        <taxon>Brachypodium</taxon>
    </lineage>
</organism>
<reference evidence="1" key="2">
    <citation type="submission" date="2017-06" db="EMBL/GenBank/DDBJ databases">
        <title>WGS assembly of Brachypodium distachyon.</title>
        <authorList>
            <consortium name="The International Brachypodium Initiative"/>
            <person name="Lucas S."/>
            <person name="Harmon-Smith M."/>
            <person name="Lail K."/>
            <person name="Tice H."/>
            <person name="Grimwood J."/>
            <person name="Bruce D."/>
            <person name="Barry K."/>
            <person name="Shu S."/>
            <person name="Lindquist E."/>
            <person name="Wang M."/>
            <person name="Pitluck S."/>
            <person name="Vogel J.P."/>
            <person name="Garvin D.F."/>
            <person name="Mockler T.C."/>
            <person name="Schmutz J."/>
            <person name="Rokhsar D."/>
            <person name="Bevan M.W."/>
        </authorList>
    </citation>
    <scope>NUCLEOTIDE SEQUENCE</scope>
    <source>
        <strain evidence="1">Bd21</strain>
    </source>
</reference>
<dbReference type="PANTHER" id="PTHR32133">
    <property type="entry name" value="OS07G0120400 PROTEIN"/>
    <property type="match status" value="1"/>
</dbReference>
<name>I1IN64_BRADI</name>
<dbReference type="EMBL" id="CM000883">
    <property type="protein sequence ID" value="PNT64106.1"/>
    <property type="molecule type" value="Genomic_DNA"/>
</dbReference>
<dbReference type="PANTHER" id="PTHR32133:SF360">
    <property type="entry name" value="F-BOX DOMAIN-CONTAINING PROTEIN"/>
    <property type="match status" value="1"/>
</dbReference>
<evidence type="ECO:0008006" key="4">
    <source>
        <dbReference type="Google" id="ProtNLM"/>
    </source>
</evidence>
<dbReference type="EnsemblPlants" id="PNT64106">
    <property type="protein sequence ID" value="PNT64106"/>
    <property type="gene ID" value="BRADI_4g24515v3"/>
</dbReference>
<gene>
    <name evidence="2" type="primary">LOC104585054</name>
    <name evidence="1" type="ORF">BRADI_4g24515v3</name>
</gene>
<reference evidence="2" key="3">
    <citation type="submission" date="2018-08" db="UniProtKB">
        <authorList>
            <consortium name="EnsemblPlants"/>
        </authorList>
    </citation>
    <scope>IDENTIFICATION</scope>
    <source>
        <strain evidence="2">cv. Bd21</strain>
    </source>
</reference>
<dbReference type="AlphaFoldDB" id="I1IN64"/>
<evidence type="ECO:0000313" key="3">
    <source>
        <dbReference type="Proteomes" id="UP000008810"/>
    </source>
</evidence>
<dbReference type="InterPro" id="IPR036047">
    <property type="entry name" value="F-box-like_dom_sf"/>
</dbReference>
<accession>I1IN64</accession>
<dbReference type="RefSeq" id="XP_010239282.1">
    <property type="nucleotide sequence ID" value="XM_010240980.1"/>
</dbReference>
<sequence>MSANNPSPNPFLSLGLPNSTAPIIRHGSSSPTPALPLHDDDHEEDLNLALTLALPNPSRIHQHGSSSPLEDDDLLREILVRLPPNPSSFPFTSLVSSRWLRLVSDARFARRFRLRHRRSSPVLGLFTKNPRRGQIAYVLTQGTPLPMGPFPRLCEYPCFREHFDLLGCRHGFLLVLRPYRNKFLVWDIISSRKHRIDIPPGMEMRRWDRFPADPGFEEGATMTNITTISGAVLRATGDGDGDDDGGHFKVAMVGTDETQNTRLLGCVYLSETGVWGQVVSTPPPPENAVPAGCLPDRPAVLLGDCLYWLLIYNLGILEFDLGRQTLNLIAAPVDMSSKSIMVMPAAEGAGWLGFLVLTDIGTAQFWKRNMTDSASSWVLGTSIELGSIIYFPWLQLEQRVAPGIFISGC</sequence>
<dbReference type="KEGG" id="bdi:104585054"/>
<reference evidence="1 2" key="1">
    <citation type="journal article" date="2010" name="Nature">
        <title>Genome sequencing and analysis of the model grass Brachypodium distachyon.</title>
        <authorList>
            <consortium name="International Brachypodium Initiative"/>
        </authorList>
    </citation>
    <scope>NUCLEOTIDE SEQUENCE [LARGE SCALE GENOMIC DNA]</scope>
    <source>
        <strain evidence="1 2">Bd21</strain>
    </source>
</reference>
<dbReference type="Proteomes" id="UP000008810">
    <property type="component" value="Chromosome 4"/>
</dbReference>
<keyword evidence="3" id="KW-1185">Reference proteome</keyword>
<evidence type="ECO:0000313" key="2">
    <source>
        <dbReference type="EnsemblPlants" id="PNT64106"/>
    </source>
</evidence>
<dbReference type="SUPFAM" id="SSF81383">
    <property type="entry name" value="F-box domain"/>
    <property type="match status" value="1"/>
</dbReference>
<evidence type="ECO:0000313" key="1">
    <source>
        <dbReference type="EMBL" id="PNT64106.1"/>
    </source>
</evidence>